<dbReference type="GO" id="GO:1990113">
    <property type="term" value="P:RNA polymerase I assembly"/>
    <property type="evidence" value="ECO:0007669"/>
    <property type="project" value="TreeGrafter"/>
</dbReference>
<name>A0A420HRR6_9PEZI</name>
<dbReference type="InterPro" id="IPR011599">
    <property type="entry name" value="PFD_alpha_archaea"/>
</dbReference>
<protein>
    <submittedName>
        <fullName evidence="4">Putative prefoldin subunit 5</fullName>
    </submittedName>
</protein>
<dbReference type="FunFam" id="1.10.287.370:FF:000004">
    <property type="entry name" value="Probable prefoldin subunit 5"/>
    <property type="match status" value="1"/>
</dbReference>
<keyword evidence="3" id="KW-0175">Coiled coil</keyword>
<dbReference type="GO" id="GO:0006457">
    <property type="term" value="P:protein folding"/>
    <property type="evidence" value="ECO:0007669"/>
    <property type="project" value="InterPro"/>
</dbReference>
<evidence type="ECO:0000256" key="3">
    <source>
        <dbReference type="SAM" id="Coils"/>
    </source>
</evidence>
<gene>
    <name evidence="4" type="ORF">OnM2_054014</name>
</gene>
<keyword evidence="2" id="KW-0143">Chaperone</keyword>
<dbReference type="PANTHER" id="PTHR12674:SF2">
    <property type="entry name" value="PREFOLDIN SUBUNIT 5"/>
    <property type="match status" value="1"/>
</dbReference>
<dbReference type="AlphaFoldDB" id="A0A420HRR6"/>
<dbReference type="GO" id="GO:1990115">
    <property type="term" value="P:RNA polymerase III assembly"/>
    <property type="evidence" value="ECO:0007669"/>
    <property type="project" value="TreeGrafter"/>
</dbReference>
<keyword evidence="5" id="KW-1185">Reference proteome</keyword>
<evidence type="ECO:0000256" key="1">
    <source>
        <dbReference type="ARBA" id="ARBA00010048"/>
    </source>
</evidence>
<dbReference type="STRING" id="212602.A0A420HRR6"/>
<evidence type="ECO:0000256" key="2">
    <source>
        <dbReference type="ARBA" id="ARBA00023186"/>
    </source>
</evidence>
<dbReference type="EMBL" id="MCFK01005426">
    <property type="protein sequence ID" value="RKF60112.1"/>
    <property type="molecule type" value="Genomic_DNA"/>
</dbReference>
<dbReference type="InterPro" id="IPR004127">
    <property type="entry name" value="Prefoldin_subunit_alpha"/>
</dbReference>
<evidence type="ECO:0000313" key="4">
    <source>
        <dbReference type="EMBL" id="RKF60112.1"/>
    </source>
</evidence>
<dbReference type="Gene3D" id="1.10.287.370">
    <property type="match status" value="1"/>
</dbReference>
<feature type="coiled-coil region" evidence="3">
    <location>
        <begin position="20"/>
        <end position="47"/>
    </location>
</feature>
<dbReference type="NCBIfam" id="TIGR00293">
    <property type="entry name" value="prefoldin subunit alpha"/>
    <property type="match status" value="1"/>
</dbReference>
<comment type="caution">
    <text evidence="4">The sequence shown here is derived from an EMBL/GenBank/DDBJ whole genome shotgun (WGS) entry which is preliminary data.</text>
</comment>
<comment type="similarity">
    <text evidence="1">Belongs to the prefoldin subunit alpha family.</text>
</comment>
<accession>A0A420HRR6</accession>
<proteinExistence type="inferred from homology"/>
<dbReference type="InterPro" id="IPR009053">
    <property type="entry name" value="Prefoldin"/>
</dbReference>
<evidence type="ECO:0000313" key="5">
    <source>
        <dbReference type="Proteomes" id="UP000286134"/>
    </source>
</evidence>
<dbReference type="GO" id="GO:0016272">
    <property type="term" value="C:prefoldin complex"/>
    <property type="evidence" value="ECO:0007669"/>
    <property type="project" value="InterPro"/>
</dbReference>
<reference evidence="4 5" key="1">
    <citation type="journal article" date="2018" name="BMC Genomics">
        <title>Comparative genome analyses reveal sequence features reflecting distinct modes of host-adaptation between dicot and monocot powdery mildew.</title>
        <authorList>
            <person name="Wu Y."/>
            <person name="Ma X."/>
            <person name="Pan Z."/>
            <person name="Kale S.D."/>
            <person name="Song Y."/>
            <person name="King H."/>
            <person name="Zhang Q."/>
            <person name="Presley C."/>
            <person name="Deng X."/>
            <person name="Wei C.I."/>
            <person name="Xiao S."/>
        </authorList>
    </citation>
    <scope>NUCLEOTIDE SEQUENCE [LARGE SCALE GENOMIC DNA]</scope>
    <source>
        <strain evidence="4">UMSG2</strain>
    </source>
</reference>
<dbReference type="CDD" id="cd23157">
    <property type="entry name" value="Prefoldin_5"/>
    <property type="match status" value="1"/>
</dbReference>
<dbReference type="Proteomes" id="UP000286134">
    <property type="component" value="Unassembled WGS sequence"/>
</dbReference>
<dbReference type="GO" id="GO:1990114">
    <property type="term" value="P:RNA polymerase II core complex assembly"/>
    <property type="evidence" value="ECO:0007669"/>
    <property type="project" value="TreeGrafter"/>
</dbReference>
<organism evidence="4 5">
    <name type="scientific">Erysiphe neolycopersici</name>
    <dbReference type="NCBI Taxonomy" id="212602"/>
    <lineage>
        <taxon>Eukaryota</taxon>
        <taxon>Fungi</taxon>
        <taxon>Dikarya</taxon>
        <taxon>Ascomycota</taxon>
        <taxon>Pezizomycotina</taxon>
        <taxon>Leotiomycetes</taxon>
        <taxon>Erysiphales</taxon>
        <taxon>Erysiphaceae</taxon>
        <taxon>Erysiphe</taxon>
    </lineage>
</organism>
<sequence>MSTTPSIESQTAIDLENLSIQQLSQVKKQLDDELEHLTNSFSQLRGAQAKFQECARAIENGVSPAIMEKPILVPLTNSLYVPGVLADPDHVIVDIGTGFYIEKSTSDAKKFYEARVGDLGSNLKALENILQGKANNSRVVEEILRQKILKAGSTVVPSKTTG</sequence>
<dbReference type="Pfam" id="PF02996">
    <property type="entry name" value="Prefoldin"/>
    <property type="match status" value="1"/>
</dbReference>
<dbReference type="GO" id="GO:0051082">
    <property type="term" value="F:unfolded protein binding"/>
    <property type="evidence" value="ECO:0007669"/>
    <property type="project" value="InterPro"/>
</dbReference>
<dbReference type="OrthoDB" id="10267474at2759"/>
<dbReference type="PANTHER" id="PTHR12674">
    <property type="entry name" value="PREFOLDIN SUBUNIT 5"/>
    <property type="match status" value="1"/>
</dbReference>
<dbReference type="SUPFAM" id="SSF46579">
    <property type="entry name" value="Prefoldin"/>
    <property type="match status" value="1"/>
</dbReference>
<dbReference type="GO" id="GO:0005737">
    <property type="term" value="C:cytoplasm"/>
    <property type="evidence" value="ECO:0007669"/>
    <property type="project" value="TreeGrafter"/>
</dbReference>